<organism evidence="2">
    <name type="scientific">hydrothermal vent metagenome</name>
    <dbReference type="NCBI Taxonomy" id="652676"/>
    <lineage>
        <taxon>unclassified sequences</taxon>
        <taxon>metagenomes</taxon>
        <taxon>ecological metagenomes</taxon>
    </lineage>
</organism>
<dbReference type="InterPro" id="IPR040198">
    <property type="entry name" value="Fido_containing"/>
</dbReference>
<dbReference type="InterPro" id="IPR036597">
    <property type="entry name" value="Fido-like_dom_sf"/>
</dbReference>
<dbReference type="InterPro" id="IPR025758">
    <property type="entry name" value="Fic/DOC_N"/>
</dbReference>
<reference evidence="2" key="1">
    <citation type="submission" date="2018-06" db="EMBL/GenBank/DDBJ databases">
        <authorList>
            <person name="Zhirakovskaya E."/>
        </authorList>
    </citation>
    <scope>NUCLEOTIDE SEQUENCE</scope>
</reference>
<gene>
    <name evidence="2" type="ORF">MNBD_NITROSPIRAE01-1708</name>
</gene>
<dbReference type="SUPFAM" id="SSF140931">
    <property type="entry name" value="Fic-like"/>
    <property type="match status" value="1"/>
</dbReference>
<dbReference type="PANTHER" id="PTHR13504">
    <property type="entry name" value="FIDO DOMAIN-CONTAINING PROTEIN DDB_G0283145"/>
    <property type="match status" value="1"/>
</dbReference>
<evidence type="ECO:0000313" key="2">
    <source>
        <dbReference type="EMBL" id="VAX26977.1"/>
    </source>
</evidence>
<dbReference type="InterPro" id="IPR003812">
    <property type="entry name" value="Fido"/>
</dbReference>
<dbReference type="Gene3D" id="1.10.3290.10">
    <property type="entry name" value="Fido-like domain"/>
    <property type="match status" value="1"/>
</dbReference>
<evidence type="ECO:0000259" key="1">
    <source>
        <dbReference type="PROSITE" id="PS51459"/>
    </source>
</evidence>
<feature type="domain" description="Fido" evidence="1">
    <location>
        <begin position="136"/>
        <end position="281"/>
    </location>
</feature>
<dbReference type="PROSITE" id="PS51459">
    <property type="entry name" value="FIDO"/>
    <property type="match status" value="1"/>
</dbReference>
<proteinExistence type="predicted"/>
<dbReference type="PANTHER" id="PTHR13504:SF38">
    <property type="entry name" value="FIDO DOMAIN-CONTAINING PROTEIN"/>
    <property type="match status" value="1"/>
</dbReference>
<dbReference type="Pfam" id="PF13784">
    <property type="entry name" value="Fic_N"/>
    <property type="match status" value="1"/>
</dbReference>
<protein>
    <recommendedName>
        <fullName evidence="1">Fido domain-containing protein</fullName>
    </recommendedName>
</protein>
<dbReference type="EMBL" id="UOGF01000021">
    <property type="protein sequence ID" value="VAX26977.1"/>
    <property type="molecule type" value="Genomic_DNA"/>
</dbReference>
<dbReference type="Pfam" id="PF02661">
    <property type="entry name" value="Fic"/>
    <property type="match status" value="1"/>
</dbReference>
<name>A0A3B1DEA0_9ZZZZ</name>
<sequence>MYISKFGHNTPGRLVQVEGVSGITHAFLPKSLPPKWSWPTTLWPLLMEARMALSRLDGMYKHFPEAKLLLSPLQSREAVKSYQLEGLFTIPEKQLLFQINPERIRNKKDLRNTYRAIHNYEKTLQVYGSQKNRTPDTLPLIRKLHKALLKGIQEPGDTSGVFRTQLFQMPEAPHYVPAPPAVLMRCLNFFEKYLRKKTHYDPLVNAFLIHYQFEAIHPFQKWNGPVSRLLLSVMLAKVCGHSNPWIHMSAYFYQHAKEYRNRLFYVSSEGKWEDWIAFCLKGVIAQAKDTEIRYEKLIALSDEFKKSVSRMIDGGPRIQMIARALFSEPIVNVSTLTKTYAISKNTAKSYLNKLIKTKMLLEIDHPSEKTYYAPKILTLIHHDNTE</sequence>
<dbReference type="AlphaFoldDB" id="A0A3B1DEA0"/>
<accession>A0A3B1DEA0</accession>